<dbReference type="Proteomes" id="UP001214854">
    <property type="component" value="Unassembled WGS sequence"/>
</dbReference>
<gene>
    <name evidence="1" type="ORF">PQU92_16085</name>
</gene>
<name>A0ABT5HXV2_9CAUL</name>
<evidence type="ECO:0000313" key="1">
    <source>
        <dbReference type="EMBL" id="MDC7684804.1"/>
    </source>
</evidence>
<proteinExistence type="predicted"/>
<sequence>MADETKPLSDLVAQGWEVLNFSTSHDASGLAIDNFLLRKQKMHRILSLRAKMMGKGYVATERDV</sequence>
<accession>A0ABT5HXV2</accession>
<dbReference type="RefSeq" id="WP_272749273.1">
    <property type="nucleotide sequence ID" value="NZ_JAQQKX010000015.1"/>
</dbReference>
<keyword evidence="2" id="KW-1185">Reference proteome</keyword>
<protein>
    <submittedName>
        <fullName evidence="1">Uncharacterized protein</fullName>
    </submittedName>
</protein>
<comment type="caution">
    <text evidence="1">The sequence shown here is derived from an EMBL/GenBank/DDBJ whole genome shotgun (WGS) entry which is preliminary data.</text>
</comment>
<reference evidence="1 2" key="1">
    <citation type="submission" date="2023-01" db="EMBL/GenBank/DDBJ databases">
        <title>Novel species of the genus Asticcacaulis isolated from rivers.</title>
        <authorList>
            <person name="Lu H."/>
        </authorList>
    </citation>
    <scope>NUCLEOTIDE SEQUENCE [LARGE SCALE GENOMIC DNA]</scope>
    <source>
        <strain evidence="1 2">BYS171W</strain>
    </source>
</reference>
<dbReference type="EMBL" id="JAQQKX010000015">
    <property type="protein sequence ID" value="MDC7684804.1"/>
    <property type="molecule type" value="Genomic_DNA"/>
</dbReference>
<organism evidence="1 2">
    <name type="scientific">Asticcacaulis aquaticus</name>
    <dbReference type="NCBI Taxonomy" id="2984212"/>
    <lineage>
        <taxon>Bacteria</taxon>
        <taxon>Pseudomonadati</taxon>
        <taxon>Pseudomonadota</taxon>
        <taxon>Alphaproteobacteria</taxon>
        <taxon>Caulobacterales</taxon>
        <taxon>Caulobacteraceae</taxon>
        <taxon>Asticcacaulis</taxon>
    </lineage>
</organism>
<evidence type="ECO:0000313" key="2">
    <source>
        <dbReference type="Proteomes" id="UP001214854"/>
    </source>
</evidence>